<evidence type="ECO:0000313" key="2">
    <source>
        <dbReference type="EMBL" id="AGB01181.1"/>
    </source>
</evidence>
<sequence length="82" mass="8794" precursor="true">MALSLVVTPVAMLLELVICVLGLYVGYTKKKSYGYLFAVTFLLFALFDYLGQAGLNADSLAIVNLVAILAALAGMYLVLQDT</sequence>
<name>L0HBL7_METFS</name>
<keyword evidence="1" id="KW-0812">Transmembrane</keyword>
<dbReference type="STRING" id="593750.Metfor_0095"/>
<feature type="transmembrane region" description="Helical" evidence="1">
    <location>
        <begin position="6"/>
        <end position="27"/>
    </location>
</feature>
<evidence type="ECO:0000313" key="3">
    <source>
        <dbReference type="Proteomes" id="UP000010824"/>
    </source>
</evidence>
<reference evidence="3" key="1">
    <citation type="submission" date="2011-12" db="EMBL/GenBank/DDBJ databases">
        <title>Complete sequence of Methanoregula formicicum SMSP.</title>
        <authorList>
            <person name="Lucas S."/>
            <person name="Han J."/>
            <person name="Lapidus A."/>
            <person name="Cheng J.-F."/>
            <person name="Goodwin L."/>
            <person name="Pitluck S."/>
            <person name="Peters L."/>
            <person name="Ovchinnikova G."/>
            <person name="Teshima H."/>
            <person name="Detter J.C."/>
            <person name="Han C."/>
            <person name="Tapia R."/>
            <person name="Land M."/>
            <person name="Hauser L."/>
            <person name="Kyrpides N."/>
            <person name="Ivanova N."/>
            <person name="Pagani I."/>
            <person name="Imachi H."/>
            <person name="Tamaki H."/>
            <person name="Sekiguchi Y."/>
            <person name="Kamagata Y."/>
            <person name="Cadillo-Quiroz H."/>
            <person name="Zinder S."/>
            <person name="Liu W.-T."/>
            <person name="Woyke T."/>
        </authorList>
    </citation>
    <scope>NUCLEOTIDE SEQUENCE [LARGE SCALE GENOMIC DNA]</scope>
    <source>
        <strain evidence="3">DSM 22288 / NBRC 105244 / SMSP</strain>
    </source>
</reference>
<dbReference type="AlphaFoldDB" id="L0HBL7"/>
<reference evidence="2 3" key="2">
    <citation type="journal article" date="2014" name="Genome Announc.">
        <title>Complete Genome Sequence of Methanoregula formicica SMSPT, a Mesophilic Hydrogenotrophic Methanogen Isolated from a Methanogenic Upflow Anaerobic Sludge Blanket Reactor.</title>
        <authorList>
            <person name="Yamamoto K."/>
            <person name="Tamaki H."/>
            <person name="Cadillo-Quiroz H."/>
            <person name="Imachi H."/>
            <person name="Kyrpides N."/>
            <person name="Woyke T."/>
            <person name="Goodwin L."/>
            <person name="Zinder S.H."/>
            <person name="Kamagata Y."/>
            <person name="Liu W.T."/>
        </authorList>
    </citation>
    <scope>NUCLEOTIDE SEQUENCE [LARGE SCALE GENOMIC DNA]</scope>
    <source>
        <strain evidence="3">DSM 22288 / NBRC 105244 / SMSP</strain>
    </source>
</reference>
<gene>
    <name evidence="2" type="ordered locus">Metfor_0095</name>
</gene>
<dbReference type="GeneID" id="14308768"/>
<dbReference type="HOGENOM" id="CLU_2550243_0_0_2"/>
<keyword evidence="1" id="KW-0472">Membrane</keyword>
<keyword evidence="3" id="KW-1185">Reference proteome</keyword>
<feature type="transmembrane region" description="Helical" evidence="1">
    <location>
        <begin position="34"/>
        <end position="55"/>
    </location>
</feature>
<dbReference type="RefSeq" id="WP_015284145.1">
    <property type="nucleotide sequence ID" value="NC_019943.1"/>
</dbReference>
<keyword evidence="1" id="KW-1133">Transmembrane helix</keyword>
<dbReference type="EMBL" id="CP003167">
    <property type="protein sequence ID" value="AGB01181.1"/>
    <property type="molecule type" value="Genomic_DNA"/>
</dbReference>
<protein>
    <submittedName>
        <fullName evidence="2">Uncharacterized protein</fullName>
    </submittedName>
</protein>
<feature type="transmembrane region" description="Helical" evidence="1">
    <location>
        <begin position="61"/>
        <end position="79"/>
    </location>
</feature>
<dbReference type="KEGG" id="mfo:Metfor_0095"/>
<dbReference type="Proteomes" id="UP000010824">
    <property type="component" value="Chromosome"/>
</dbReference>
<organism evidence="2 3">
    <name type="scientific">Methanoregula formicica (strain DSM 22288 / NBRC 105244 / SMSP)</name>
    <dbReference type="NCBI Taxonomy" id="593750"/>
    <lineage>
        <taxon>Archaea</taxon>
        <taxon>Methanobacteriati</taxon>
        <taxon>Methanobacteriota</taxon>
        <taxon>Stenosarchaea group</taxon>
        <taxon>Methanomicrobia</taxon>
        <taxon>Methanomicrobiales</taxon>
        <taxon>Methanoregulaceae</taxon>
        <taxon>Methanoregula</taxon>
    </lineage>
</organism>
<dbReference type="InParanoid" id="L0HBL7"/>
<evidence type="ECO:0000256" key="1">
    <source>
        <dbReference type="SAM" id="Phobius"/>
    </source>
</evidence>
<proteinExistence type="predicted"/>
<accession>L0HBL7</accession>